<dbReference type="Proteomes" id="UP000693892">
    <property type="component" value="Unassembled WGS sequence"/>
</dbReference>
<organism evidence="1 2">
    <name type="scientific">Leucobacter soli</name>
    <dbReference type="NCBI Taxonomy" id="2812850"/>
    <lineage>
        <taxon>Bacteria</taxon>
        <taxon>Bacillati</taxon>
        <taxon>Actinomycetota</taxon>
        <taxon>Actinomycetes</taxon>
        <taxon>Micrococcales</taxon>
        <taxon>Microbacteriaceae</taxon>
        <taxon>Leucobacter</taxon>
    </lineage>
</organism>
<gene>
    <name evidence="1" type="ORF">LEUCIP111803_00053</name>
</gene>
<dbReference type="EMBL" id="CAJVAP010000001">
    <property type="protein sequence ID" value="CAG7595676.1"/>
    <property type="molecule type" value="Genomic_DNA"/>
</dbReference>
<proteinExistence type="predicted"/>
<evidence type="ECO:0000313" key="1">
    <source>
        <dbReference type="EMBL" id="CAG7595676.1"/>
    </source>
</evidence>
<keyword evidence="2" id="KW-1185">Reference proteome</keyword>
<dbReference type="RefSeq" id="WP_218113670.1">
    <property type="nucleotide sequence ID" value="NZ_CAJVAP010000001.1"/>
</dbReference>
<sequence>MNPLHAHNRSFSGPIDPDWTIDEFLFQLAAGDCPDEDLIPELRRLEAAMGRAAGSAAHHAAVHHSAVHHAAAHRSSARTAIALTRSIAMLRLVTPRLRAVPLGELLGEAPAELPESASREPSIYAAIS</sequence>
<dbReference type="AlphaFoldDB" id="A0A916JR47"/>
<name>A0A916JR47_9MICO</name>
<reference evidence="1" key="1">
    <citation type="submission" date="2021-06" db="EMBL/GenBank/DDBJ databases">
        <authorList>
            <person name="Criscuolo A."/>
        </authorList>
    </citation>
    <scope>NUCLEOTIDE SEQUENCE</scope>
    <source>
        <strain evidence="1">CIP111803</strain>
    </source>
</reference>
<comment type="caution">
    <text evidence="1">The sequence shown here is derived from an EMBL/GenBank/DDBJ whole genome shotgun (WGS) entry which is preliminary data.</text>
</comment>
<protein>
    <submittedName>
        <fullName evidence="1">Uncharacterized protein</fullName>
    </submittedName>
</protein>
<accession>A0A916JR47</accession>
<evidence type="ECO:0000313" key="2">
    <source>
        <dbReference type="Proteomes" id="UP000693892"/>
    </source>
</evidence>